<gene>
    <name evidence="9" type="ORF">RISW2_10985</name>
</gene>
<feature type="transmembrane region" description="Helical" evidence="7">
    <location>
        <begin position="286"/>
        <end position="305"/>
    </location>
</feature>
<dbReference type="eggNOG" id="COG1593">
    <property type="taxonomic scope" value="Bacteria"/>
</dbReference>
<feature type="transmembrane region" description="Helical" evidence="7">
    <location>
        <begin position="248"/>
        <end position="266"/>
    </location>
</feature>
<keyword evidence="10" id="KW-1185">Reference proteome</keyword>
<feature type="transmembrane region" description="Helical" evidence="7">
    <location>
        <begin position="138"/>
        <end position="165"/>
    </location>
</feature>
<dbReference type="PATRIC" id="fig|1449351.3.peg.3253"/>
<keyword evidence="6 7" id="KW-0472">Membrane</keyword>
<dbReference type="InterPro" id="IPR010656">
    <property type="entry name" value="DctM"/>
</dbReference>
<comment type="caution">
    <text evidence="7">Lacks conserved residue(s) required for the propagation of feature annotation.</text>
</comment>
<dbReference type="RefSeq" id="WP_043773111.1">
    <property type="nucleotide sequence ID" value="NZ_JAME01000026.1"/>
</dbReference>
<keyword evidence="3 7" id="KW-0997">Cell inner membrane</keyword>
<sequence length="434" mass="46047">MTPALFGLLAFGLLLLLIFAGLPIAYALAATVLILMTFTGELGQAIYIADAAFSSLNSIELVALPMFIFMGAIVAVSPAGADIYRTLNRILPVPGGLGVSTIGGSALFSALSGSSPATVAAIGSSGVPEMLARRYPPALACGIVVGGGTLGILIPPSIVLLLYGIVTKTSIGQLFLAGLLPGLMVAGLFAAYTIWRMSREVRHNPAIAPTAEEIMSDRAARWRVLPFFAMMALIMIALYGGWATPSEIAAVGATASILLVLVVYRITDRRTWSRLLLKTVRDTSMILLIATFSYYFAQFLSFHGVVSDVTETLLGAFGNKWVTLFALWVVMLILGCFLPPFAIVVITAPMFLPFALEAGFDPVWFGVFITLNMEIGCITPPLGINLFVVKSIAPEVPMGQIMKGSVPFIAILALSSLLLVLFPGIALLIPHSMM</sequence>
<comment type="function">
    <text evidence="7">Part of the tripartite ATP-independent periplasmic (TRAP) transport system.</text>
</comment>
<protein>
    <recommendedName>
        <fullName evidence="7">TRAP transporter large permease protein</fullName>
    </recommendedName>
</protein>
<dbReference type="PIRSF" id="PIRSF006066">
    <property type="entry name" value="HI0050"/>
    <property type="match status" value="1"/>
</dbReference>
<keyword evidence="5 7" id="KW-1133">Transmembrane helix</keyword>
<comment type="caution">
    <text evidence="9">The sequence shown here is derived from an EMBL/GenBank/DDBJ whole genome shotgun (WGS) entry which is preliminary data.</text>
</comment>
<feature type="transmembrane region" description="Helical" evidence="7">
    <location>
        <begin position="408"/>
        <end position="429"/>
    </location>
</feature>
<dbReference type="GO" id="GO:0022857">
    <property type="term" value="F:transmembrane transporter activity"/>
    <property type="evidence" value="ECO:0007669"/>
    <property type="project" value="UniProtKB-UniRule"/>
</dbReference>
<reference evidence="9 10" key="1">
    <citation type="submission" date="2014-01" db="EMBL/GenBank/DDBJ databases">
        <title>Roseivivax isoporae LMG 25204 Genome Sequencing.</title>
        <authorList>
            <person name="Lai Q."/>
            <person name="Li G."/>
            <person name="Shao Z."/>
        </authorList>
    </citation>
    <scope>NUCLEOTIDE SEQUENCE [LARGE SCALE GENOMIC DNA]</scope>
    <source>
        <strain evidence="9 10">LMG 25204</strain>
    </source>
</reference>
<feature type="transmembrane region" description="Helical" evidence="7">
    <location>
        <begin position="62"/>
        <end position="81"/>
    </location>
</feature>
<accession>X7F4W3</accession>
<keyword evidence="7" id="KW-0813">Transport</keyword>
<evidence type="ECO:0000256" key="7">
    <source>
        <dbReference type="RuleBase" id="RU369079"/>
    </source>
</evidence>
<dbReference type="InterPro" id="IPR004681">
    <property type="entry name" value="TRAP_DctM"/>
</dbReference>
<keyword evidence="4 7" id="KW-0812">Transmembrane</keyword>
<evidence type="ECO:0000313" key="10">
    <source>
        <dbReference type="Proteomes" id="UP000023430"/>
    </source>
</evidence>
<comment type="similarity">
    <text evidence="7">Belongs to the TRAP transporter large permease family.</text>
</comment>
<organism evidence="9 10">
    <name type="scientific">Roseivivax isoporae LMG 25204</name>
    <dbReference type="NCBI Taxonomy" id="1449351"/>
    <lineage>
        <taxon>Bacteria</taxon>
        <taxon>Pseudomonadati</taxon>
        <taxon>Pseudomonadota</taxon>
        <taxon>Alphaproteobacteria</taxon>
        <taxon>Rhodobacterales</taxon>
        <taxon>Roseobacteraceae</taxon>
        <taxon>Roseivivax</taxon>
    </lineage>
</organism>
<evidence type="ECO:0000313" key="9">
    <source>
        <dbReference type="EMBL" id="ETX27850.1"/>
    </source>
</evidence>
<comment type="subcellular location">
    <subcellularLocation>
        <location evidence="1 7">Cell inner membrane</location>
        <topology evidence="1 7">Multi-pass membrane protein</topology>
    </subcellularLocation>
</comment>
<dbReference type="PANTHER" id="PTHR33362">
    <property type="entry name" value="SIALIC ACID TRAP TRANSPORTER PERMEASE PROTEIN SIAT-RELATED"/>
    <property type="match status" value="1"/>
</dbReference>
<evidence type="ECO:0000256" key="2">
    <source>
        <dbReference type="ARBA" id="ARBA00022475"/>
    </source>
</evidence>
<feature type="transmembrane region" description="Helical" evidence="7">
    <location>
        <begin position="363"/>
        <end position="388"/>
    </location>
</feature>
<feature type="transmembrane region" description="Helical" evidence="7">
    <location>
        <begin position="171"/>
        <end position="195"/>
    </location>
</feature>
<dbReference type="EMBL" id="JAME01000026">
    <property type="protein sequence ID" value="ETX27850.1"/>
    <property type="molecule type" value="Genomic_DNA"/>
</dbReference>
<evidence type="ECO:0000256" key="6">
    <source>
        <dbReference type="ARBA" id="ARBA00023136"/>
    </source>
</evidence>
<name>X7F4W3_9RHOB</name>
<evidence type="ECO:0000256" key="4">
    <source>
        <dbReference type="ARBA" id="ARBA00022692"/>
    </source>
</evidence>
<evidence type="ECO:0000256" key="3">
    <source>
        <dbReference type="ARBA" id="ARBA00022519"/>
    </source>
</evidence>
<evidence type="ECO:0000256" key="5">
    <source>
        <dbReference type="ARBA" id="ARBA00022989"/>
    </source>
</evidence>
<dbReference type="AlphaFoldDB" id="X7F4W3"/>
<dbReference type="NCBIfam" id="TIGR00786">
    <property type="entry name" value="dctM"/>
    <property type="match status" value="1"/>
</dbReference>
<feature type="transmembrane region" description="Helical" evidence="7">
    <location>
        <begin position="224"/>
        <end position="242"/>
    </location>
</feature>
<dbReference type="Pfam" id="PF06808">
    <property type="entry name" value="DctM"/>
    <property type="match status" value="1"/>
</dbReference>
<evidence type="ECO:0000256" key="1">
    <source>
        <dbReference type="ARBA" id="ARBA00004429"/>
    </source>
</evidence>
<feature type="domain" description="TRAP C4-dicarboxylate transport system permease DctM subunit" evidence="8">
    <location>
        <begin position="11"/>
        <end position="425"/>
    </location>
</feature>
<dbReference type="STRING" id="1449351.RISW2_10985"/>
<comment type="subunit">
    <text evidence="7">The complex comprises the extracytoplasmic solute receptor protein and the two transmembrane proteins.</text>
</comment>
<dbReference type="GO" id="GO:0005886">
    <property type="term" value="C:plasma membrane"/>
    <property type="evidence" value="ECO:0007669"/>
    <property type="project" value="UniProtKB-SubCell"/>
</dbReference>
<dbReference type="PANTHER" id="PTHR33362:SF5">
    <property type="entry name" value="C4-DICARBOXYLATE TRAP TRANSPORTER LARGE PERMEASE PROTEIN DCTM"/>
    <property type="match status" value="1"/>
</dbReference>
<evidence type="ECO:0000259" key="8">
    <source>
        <dbReference type="Pfam" id="PF06808"/>
    </source>
</evidence>
<keyword evidence="2" id="KW-1003">Cell membrane</keyword>
<dbReference type="Proteomes" id="UP000023430">
    <property type="component" value="Unassembled WGS sequence"/>
</dbReference>
<feature type="transmembrane region" description="Helical" evidence="7">
    <location>
        <begin position="325"/>
        <end position="351"/>
    </location>
</feature>
<dbReference type="OrthoDB" id="9790209at2"/>
<proteinExistence type="inferred from homology"/>